<dbReference type="GO" id="GO:0005615">
    <property type="term" value="C:extracellular space"/>
    <property type="evidence" value="ECO:0007669"/>
    <property type="project" value="TreeGrafter"/>
</dbReference>
<protein>
    <submittedName>
        <fullName evidence="1">Uncharacterized protein</fullName>
    </submittedName>
</protein>
<dbReference type="PANTHER" id="PTHR13147:SF5">
    <property type="entry name" value="FOUR-JOINTED BOX PROTEIN 1"/>
    <property type="match status" value="1"/>
</dbReference>
<name>A0AAE0S2Q8_9BIVA</name>
<gene>
    <name evidence="1" type="ORF">CHS0354_033636</name>
</gene>
<dbReference type="GO" id="GO:0007267">
    <property type="term" value="P:cell-cell signaling"/>
    <property type="evidence" value="ECO:0007669"/>
    <property type="project" value="TreeGrafter"/>
</dbReference>
<sequence length="506" mass="58806">MMKLLAVLLIMGLKFALGVLLNLLVHLPVSSLPAISDRNSAGIPRFQRSPQTIEIGWQESVQRESRNKDLIFIQDHASLPLPDLNKEDATAQVSIRRKSDDLARMHRIFIKQSESLVFVDSVQNKLVYNDTNREHKHDNNLLRNQGDTENLNKIAHNAQNNSAIENVLLQRKYDPSFQAFINNEYAQGLSVEDIILDSIFWAPTVENSCPGGFSVKDHEIWKKRARFEKIVKVEEGCGRMQNRLLTFHDASKTCARYRLNIDQIQGEMYSYYLSKLLGMSNVPPSTLQLVNQNIERWAIVHPQVMHSKWVEEKPVIFAQWIDGLIPAYIPHEFRNYNDKGLQPDLNYLKQKTKSELCELLQWSDLIIFDYLTANLDRVVNNMFNKQWNDQMMNRPTHNLEKRSDGHLVFLDNESGLFHGYRLLDKYAPFHQVLLDSLCVFRKSTADNIERLVHSGSVGYELQTLFEENEPLNKYIPKIPNKNIKILNQRLLDVYQQIQKCRLFSFN</sequence>
<proteinExistence type="predicted"/>
<keyword evidence="2" id="KW-1185">Reference proteome</keyword>
<evidence type="ECO:0000313" key="1">
    <source>
        <dbReference type="EMBL" id="KAK3583870.1"/>
    </source>
</evidence>
<organism evidence="1 2">
    <name type="scientific">Potamilus streckersoni</name>
    <dbReference type="NCBI Taxonomy" id="2493646"/>
    <lineage>
        <taxon>Eukaryota</taxon>
        <taxon>Metazoa</taxon>
        <taxon>Spiralia</taxon>
        <taxon>Lophotrochozoa</taxon>
        <taxon>Mollusca</taxon>
        <taxon>Bivalvia</taxon>
        <taxon>Autobranchia</taxon>
        <taxon>Heteroconchia</taxon>
        <taxon>Palaeoheterodonta</taxon>
        <taxon>Unionida</taxon>
        <taxon>Unionoidea</taxon>
        <taxon>Unionidae</taxon>
        <taxon>Ambleminae</taxon>
        <taxon>Lampsilini</taxon>
        <taxon>Potamilus</taxon>
    </lineage>
</organism>
<dbReference type="PANTHER" id="PTHR13147">
    <property type="entry name" value="FOUR-JOINTED BOX PROTEIN 1"/>
    <property type="match status" value="1"/>
</dbReference>
<reference evidence="1" key="1">
    <citation type="journal article" date="2021" name="Genome Biol. Evol.">
        <title>A High-Quality Reference Genome for a Parasitic Bivalve with Doubly Uniparental Inheritance (Bivalvia: Unionida).</title>
        <authorList>
            <person name="Smith C.H."/>
        </authorList>
    </citation>
    <scope>NUCLEOTIDE SEQUENCE</scope>
    <source>
        <strain evidence="1">CHS0354</strain>
    </source>
</reference>
<comment type="caution">
    <text evidence="1">The sequence shown here is derived from an EMBL/GenBank/DDBJ whole genome shotgun (WGS) entry which is preliminary data.</text>
</comment>
<reference evidence="1" key="2">
    <citation type="journal article" date="2021" name="Genome Biol. Evol.">
        <title>Developing a high-quality reference genome for a parasitic bivalve with doubly uniparental inheritance (Bivalvia: Unionida).</title>
        <authorList>
            <person name="Smith C.H."/>
        </authorList>
    </citation>
    <scope>NUCLEOTIDE SEQUENCE</scope>
    <source>
        <strain evidence="1">CHS0354</strain>
        <tissue evidence="1">Mantle</tissue>
    </source>
</reference>
<dbReference type="Proteomes" id="UP001195483">
    <property type="component" value="Unassembled WGS sequence"/>
</dbReference>
<reference evidence="1" key="3">
    <citation type="submission" date="2023-05" db="EMBL/GenBank/DDBJ databases">
        <authorList>
            <person name="Smith C.H."/>
        </authorList>
    </citation>
    <scope>NUCLEOTIDE SEQUENCE</scope>
    <source>
        <strain evidence="1">CHS0354</strain>
        <tissue evidence="1">Mantle</tissue>
    </source>
</reference>
<dbReference type="EMBL" id="JAEAOA010001970">
    <property type="protein sequence ID" value="KAK3583870.1"/>
    <property type="molecule type" value="Genomic_DNA"/>
</dbReference>
<dbReference type="PRINTS" id="PR02072">
    <property type="entry name" value="4JOINTEDBOX1"/>
</dbReference>
<dbReference type="AlphaFoldDB" id="A0AAE0S2Q8"/>
<evidence type="ECO:0000313" key="2">
    <source>
        <dbReference type="Proteomes" id="UP001195483"/>
    </source>
</evidence>
<dbReference type="InterPro" id="IPR024868">
    <property type="entry name" value="FJX1/FJ"/>
</dbReference>
<accession>A0AAE0S2Q8</accession>